<evidence type="ECO:0000259" key="1">
    <source>
        <dbReference type="Pfam" id="PF05685"/>
    </source>
</evidence>
<dbReference type="Gene3D" id="3.90.1570.10">
    <property type="entry name" value="tt1808, chain A"/>
    <property type="match status" value="1"/>
</dbReference>
<dbReference type="GO" id="GO:0004519">
    <property type="term" value="F:endonuclease activity"/>
    <property type="evidence" value="ECO:0007669"/>
    <property type="project" value="UniProtKB-KW"/>
</dbReference>
<gene>
    <name evidence="2" type="ORF">H6G05_23110</name>
</gene>
<protein>
    <submittedName>
        <fullName evidence="2">Uma2 family endonuclease</fullName>
    </submittedName>
</protein>
<evidence type="ECO:0000313" key="2">
    <source>
        <dbReference type="EMBL" id="MBD2319715.1"/>
    </source>
</evidence>
<dbReference type="InterPro" id="IPR011335">
    <property type="entry name" value="Restrct_endonuc-II-like"/>
</dbReference>
<organism evidence="2 3">
    <name type="scientific">Phormidium tenue FACHB-1050</name>
    <dbReference type="NCBI Taxonomy" id="2692857"/>
    <lineage>
        <taxon>Bacteria</taxon>
        <taxon>Bacillati</taxon>
        <taxon>Cyanobacteriota</taxon>
        <taxon>Cyanophyceae</taxon>
        <taxon>Oscillatoriophycideae</taxon>
        <taxon>Oscillatoriales</taxon>
        <taxon>Oscillatoriaceae</taxon>
        <taxon>Phormidium</taxon>
    </lineage>
</organism>
<dbReference type="CDD" id="cd06260">
    <property type="entry name" value="DUF820-like"/>
    <property type="match status" value="1"/>
</dbReference>
<dbReference type="SUPFAM" id="SSF52980">
    <property type="entry name" value="Restriction endonuclease-like"/>
    <property type="match status" value="1"/>
</dbReference>
<keyword evidence="2" id="KW-0378">Hydrolase</keyword>
<dbReference type="RefSeq" id="WP_190581997.1">
    <property type="nucleotide sequence ID" value="NZ_CAWPQU010000059.1"/>
</dbReference>
<accession>A0ABR8CIE1</accession>
<keyword evidence="3" id="KW-1185">Reference proteome</keyword>
<dbReference type="EMBL" id="JACJQY010000062">
    <property type="protein sequence ID" value="MBD2319715.1"/>
    <property type="molecule type" value="Genomic_DNA"/>
</dbReference>
<proteinExistence type="predicted"/>
<dbReference type="PANTHER" id="PTHR35400">
    <property type="entry name" value="SLR1083 PROTEIN"/>
    <property type="match status" value="1"/>
</dbReference>
<name>A0ABR8CIE1_9CYAN</name>
<evidence type="ECO:0000313" key="3">
    <source>
        <dbReference type="Proteomes" id="UP000618445"/>
    </source>
</evidence>
<dbReference type="Pfam" id="PF05685">
    <property type="entry name" value="Uma2"/>
    <property type="match status" value="1"/>
</dbReference>
<sequence>MVVTTKLAAIPTPAKYRLTVEQYYKMAEFGILGIEQRTELIEGEIIEMSPIGAKHAGTINRLSRVLSPRISDQSIISIQNSIRLNDKSEPQTDLAILHLRDDCYTESIPTPDDVLLLIEVSDSTLKYDHDIKVPLYAKVGIPEVWIANIEEQVFEVYKSPNQNNYEQIKIYSKGEVILIESLGVAITVDEVF</sequence>
<reference evidence="2 3" key="1">
    <citation type="journal article" date="2020" name="ISME J.">
        <title>Comparative genomics reveals insights into cyanobacterial evolution and habitat adaptation.</title>
        <authorList>
            <person name="Chen M.Y."/>
            <person name="Teng W.K."/>
            <person name="Zhao L."/>
            <person name="Hu C.X."/>
            <person name="Zhou Y.K."/>
            <person name="Han B.P."/>
            <person name="Song L.R."/>
            <person name="Shu W.S."/>
        </authorList>
    </citation>
    <scope>NUCLEOTIDE SEQUENCE [LARGE SCALE GENOMIC DNA]</scope>
    <source>
        <strain evidence="2 3">FACHB-1050</strain>
    </source>
</reference>
<dbReference type="InterPro" id="IPR008538">
    <property type="entry name" value="Uma2"/>
</dbReference>
<comment type="caution">
    <text evidence="2">The sequence shown here is derived from an EMBL/GenBank/DDBJ whole genome shotgun (WGS) entry which is preliminary data.</text>
</comment>
<keyword evidence="2" id="KW-0255">Endonuclease</keyword>
<dbReference type="Proteomes" id="UP000618445">
    <property type="component" value="Unassembled WGS sequence"/>
</dbReference>
<dbReference type="InterPro" id="IPR012296">
    <property type="entry name" value="Nuclease_put_TT1808"/>
</dbReference>
<keyword evidence="2" id="KW-0540">Nuclease</keyword>
<dbReference type="PANTHER" id="PTHR35400:SF1">
    <property type="entry name" value="SLR1083 PROTEIN"/>
    <property type="match status" value="1"/>
</dbReference>
<feature type="domain" description="Putative restriction endonuclease" evidence="1">
    <location>
        <begin position="20"/>
        <end position="187"/>
    </location>
</feature>